<name>A0A1G1XAZ1_9BACT</name>
<dbReference type="InterPro" id="IPR018391">
    <property type="entry name" value="PQQ_b-propeller_rpt"/>
</dbReference>
<evidence type="ECO:0000259" key="1">
    <source>
        <dbReference type="Pfam" id="PF13360"/>
    </source>
</evidence>
<dbReference type="AlphaFoldDB" id="A0A1G1XAZ1"/>
<dbReference type="Gene3D" id="2.40.10.480">
    <property type="match status" value="2"/>
</dbReference>
<accession>A0A1G1XAZ1</accession>
<feature type="domain" description="Pyrrolo-quinoline quinone repeat" evidence="1">
    <location>
        <begin position="191"/>
        <end position="340"/>
    </location>
</feature>
<dbReference type="Pfam" id="PF13360">
    <property type="entry name" value="PQQ_2"/>
    <property type="match status" value="2"/>
</dbReference>
<evidence type="ECO:0000313" key="2">
    <source>
        <dbReference type="EMBL" id="OGY37051.1"/>
    </source>
</evidence>
<dbReference type="InterPro" id="IPR011047">
    <property type="entry name" value="Quinoprotein_ADH-like_sf"/>
</dbReference>
<dbReference type="InterPro" id="IPR015943">
    <property type="entry name" value="WD40/YVTN_repeat-like_dom_sf"/>
</dbReference>
<sequence>MKPPWPSMRQNTSNTGANMFAIPESAGIAASAVATGGLIFSTPVIDEQEIIYAGSSDHSLYAYNPRTKKIQWTFATKEVIDSAAALHPNGTIIVPSGDGSIYCISKEGEKLWSFDVTKHRTHDQFSFATSYWWEGNIAIDDEGYIYAGNDDFFLYCITPEGTLKWKFRTGLFIWASVVFGAPNIVYASSFDGAVYALWRTDGTLLWKTDMRNPLIASPAIHGDILLQCTLGGTLIALNRHTGQKLWTQRIPQHVYASPLITPDGNVITASSSGEILAFSIAAQSLVWSWKEFSVIRSSPVLGPDPEKKSPYLVYCGNADGHLFALDSAGALRWRFQTTPKDEHTQKFVINGSLALGTYGLAAPVGKYIYYLPYNHYLSPAPDIVITRPPQLIIPLADLAQTNTYILDNIHITSPAIIPTLDQIGLQSLDIVIGVIARSADEQTFLAHGTLIFGRGEDGALIGVPHSQTYSFAFYGTIAEKHITFTAQNIFFETSGFPFPLDTLQLQTSQSLIESNTTLRAEVIERGPIKTFASIILAYNSAHPPQSIIRSIQSIEDVFYIIRAFVELLIVSTKFLVRKYWDTWDLFDDRGSIHCVGMASLCPLPASQNNTSMWTITSFSFNELAKKIQAQLETTSPDASAEELSILVADRNTLQPIPINYSKLVKHKRISNTRIQISLHIPEMLTRSSNLTAYVVDKTTLLQSYNLYPANPGK</sequence>
<proteinExistence type="predicted"/>
<feature type="domain" description="Pyrrolo-quinoline quinone repeat" evidence="1">
    <location>
        <begin position="47"/>
        <end position="118"/>
    </location>
</feature>
<dbReference type="Gene3D" id="2.130.10.10">
    <property type="entry name" value="YVTN repeat-like/Quinoprotein amine dehydrogenase"/>
    <property type="match status" value="1"/>
</dbReference>
<dbReference type="PANTHER" id="PTHR34512">
    <property type="entry name" value="CELL SURFACE PROTEIN"/>
    <property type="match status" value="1"/>
</dbReference>
<evidence type="ECO:0000313" key="3">
    <source>
        <dbReference type="Proteomes" id="UP000177941"/>
    </source>
</evidence>
<dbReference type="SUPFAM" id="SSF50998">
    <property type="entry name" value="Quinoprotein alcohol dehydrogenase-like"/>
    <property type="match status" value="2"/>
</dbReference>
<dbReference type="SMART" id="SM00564">
    <property type="entry name" value="PQQ"/>
    <property type="match status" value="7"/>
</dbReference>
<dbReference type="EMBL" id="MHHS01000020">
    <property type="protein sequence ID" value="OGY37051.1"/>
    <property type="molecule type" value="Genomic_DNA"/>
</dbReference>
<dbReference type="PANTHER" id="PTHR34512:SF30">
    <property type="entry name" value="OUTER MEMBRANE PROTEIN ASSEMBLY FACTOR BAMB"/>
    <property type="match status" value="1"/>
</dbReference>
<gene>
    <name evidence="2" type="ORF">A3E36_02770</name>
</gene>
<comment type="caution">
    <text evidence="2">The sequence shown here is derived from an EMBL/GenBank/DDBJ whole genome shotgun (WGS) entry which is preliminary data.</text>
</comment>
<organism evidence="2 3">
    <name type="scientific">Candidatus Andersenbacteria bacterium RIFCSPHIGHO2_12_FULL_45_11b</name>
    <dbReference type="NCBI Taxonomy" id="1797282"/>
    <lineage>
        <taxon>Bacteria</taxon>
        <taxon>Candidatus Anderseniibacteriota</taxon>
    </lineage>
</organism>
<dbReference type="Proteomes" id="UP000177941">
    <property type="component" value="Unassembled WGS sequence"/>
</dbReference>
<dbReference type="InterPro" id="IPR002372">
    <property type="entry name" value="PQQ_rpt_dom"/>
</dbReference>
<protein>
    <recommendedName>
        <fullName evidence="1">Pyrrolo-quinoline quinone repeat domain-containing protein</fullName>
    </recommendedName>
</protein>
<reference evidence="2 3" key="1">
    <citation type="journal article" date="2016" name="Nat. Commun.">
        <title>Thousands of microbial genomes shed light on interconnected biogeochemical processes in an aquifer system.</title>
        <authorList>
            <person name="Anantharaman K."/>
            <person name="Brown C.T."/>
            <person name="Hug L.A."/>
            <person name="Sharon I."/>
            <person name="Castelle C.J."/>
            <person name="Probst A.J."/>
            <person name="Thomas B.C."/>
            <person name="Singh A."/>
            <person name="Wilkins M.J."/>
            <person name="Karaoz U."/>
            <person name="Brodie E.L."/>
            <person name="Williams K.H."/>
            <person name="Hubbard S.S."/>
            <person name="Banfield J.F."/>
        </authorList>
    </citation>
    <scope>NUCLEOTIDE SEQUENCE [LARGE SCALE GENOMIC DNA]</scope>
</reference>